<dbReference type="InterPro" id="IPR004360">
    <property type="entry name" value="Glyas_Fos-R_dOase_dom"/>
</dbReference>
<dbReference type="PROSITE" id="PS00934">
    <property type="entry name" value="GLYOXALASE_I_1"/>
    <property type="match status" value="1"/>
</dbReference>
<name>A0ABX1V8Y0_9PLAN</name>
<gene>
    <name evidence="3" type="ORF">LzC2_05220</name>
</gene>
<evidence type="ECO:0000313" key="3">
    <source>
        <dbReference type="EMBL" id="NNJ24465.1"/>
    </source>
</evidence>
<dbReference type="InterPro" id="IPR029068">
    <property type="entry name" value="Glyas_Bleomycin-R_OHBP_Dase"/>
</dbReference>
<dbReference type="Pfam" id="PF00903">
    <property type="entry name" value="Glyoxalase"/>
    <property type="match status" value="1"/>
</dbReference>
<dbReference type="InterPro" id="IPR037523">
    <property type="entry name" value="VOC_core"/>
</dbReference>
<dbReference type="InterPro" id="IPR006311">
    <property type="entry name" value="TAT_signal"/>
</dbReference>
<dbReference type="Proteomes" id="UP000609651">
    <property type="component" value="Unassembled WGS sequence"/>
</dbReference>
<reference evidence="3 4" key="1">
    <citation type="journal article" date="2020" name="Syst. Appl. Microbiol.">
        <title>Alienimonas chondri sp. nov., a novel planctomycete isolated from the biofilm of the red alga Chondrus crispus.</title>
        <authorList>
            <person name="Vitorino I."/>
            <person name="Albuquerque L."/>
            <person name="Wiegand S."/>
            <person name="Kallscheuer N."/>
            <person name="da Costa M.S."/>
            <person name="Lobo-da-Cunha A."/>
            <person name="Jogler C."/>
            <person name="Lage O.M."/>
        </authorList>
    </citation>
    <scope>NUCLEOTIDE SEQUENCE [LARGE SCALE GENOMIC DNA]</scope>
    <source>
        <strain evidence="3 4">LzC2</strain>
    </source>
</reference>
<dbReference type="PANTHER" id="PTHR21366">
    <property type="entry name" value="GLYOXALASE FAMILY PROTEIN"/>
    <property type="match status" value="1"/>
</dbReference>
<evidence type="ECO:0000313" key="4">
    <source>
        <dbReference type="Proteomes" id="UP000609651"/>
    </source>
</evidence>
<accession>A0ABX1V8Y0</accession>
<keyword evidence="4" id="KW-1185">Reference proteome</keyword>
<evidence type="ECO:0000256" key="1">
    <source>
        <dbReference type="ARBA" id="ARBA00022723"/>
    </source>
</evidence>
<organism evidence="3 4">
    <name type="scientific">Alienimonas chondri</name>
    <dbReference type="NCBI Taxonomy" id="2681879"/>
    <lineage>
        <taxon>Bacteria</taxon>
        <taxon>Pseudomonadati</taxon>
        <taxon>Planctomycetota</taxon>
        <taxon>Planctomycetia</taxon>
        <taxon>Planctomycetales</taxon>
        <taxon>Planctomycetaceae</taxon>
        <taxon>Alienimonas</taxon>
    </lineage>
</organism>
<dbReference type="PROSITE" id="PS51318">
    <property type="entry name" value="TAT"/>
    <property type="match status" value="1"/>
</dbReference>
<dbReference type="Gene3D" id="3.10.180.10">
    <property type="entry name" value="2,3-Dihydroxybiphenyl 1,2-Dioxygenase, domain 1"/>
    <property type="match status" value="1"/>
</dbReference>
<dbReference type="EMBL" id="WTPX01000009">
    <property type="protein sequence ID" value="NNJ24465.1"/>
    <property type="molecule type" value="Genomic_DNA"/>
</dbReference>
<proteinExistence type="predicted"/>
<dbReference type="PROSITE" id="PS51819">
    <property type="entry name" value="VOC"/>
    <property type="match status" value="1"/>
</dbReference>
<dbReference type="InterPro" id="IPR018146">
    <property type="entry name" value="Glyoxalase_1_CS"/>
</dbReference>
<protein>
    <recommendedName>
        <fullName evidence="2">VOC domain-containing protein</fullName>
    </recommendedName>
</protein>
<feature type="domain" description="VOC" evidence="2">
    <location>
        <begin position="59"/>
        <end position="165"/>
    </location>
</feature>
<dbReference type="RefSeq" id="WP_171183436.1">
    <property type="nucleotide sequence ID" value="NZ_WTPX01000009.1"/>
</dbReference>
<dbReference type="PANTHER" id="PTHR21366:SF14">
    <property type="entry name" value="GLYOXALASE DOMAIN-CONTAINING PROTEIN 5"/>
    <property type="match status" value="1"/>
</dbReference>
<sequence>MSPDPASLVAEYDDGRLSRRDLIAGLTALGAASAFAGSAAAQEREDDAADAKPLFSGRNVDHIALDVTDVNRSVAFYERHLGLKKIRGNDRSAFLGRENGEFFVALFQSETPGLNHFCFGIDEYDPLEAARKLKAEGREVRQTSGRTYFKDPDGIEVQLAQKRDL</sequence>
<comment type="caution">
    <text evidence="3">The sequence shown here is derived from an EMBL/GenBank/DDBJ whole genome shotgun (WGS) entry which is preliminary data.</text>
</comment>
<dbReference type="SUPFAM" id="SSF54593">
    <property type="entry name" value="Glyoxalase/Bleomycin resistance protein/Dihydroxybiphenyl dioxygenase"/>
    <property type="match status" value="1"/>
</dbReference>
<evidence type="ECO:0000259" key="2">
    <source>
        <dbReference type="PROSITE" id="PS51819"/>
    </source>
</evidence>
<dbReference type="InterPro" id="IPR050383">
    <property type="entry name" value="GlyoxalaseI/FosfomycinResist"/>
</dbReference>
<keyword evidence="1" id="KW-0479">Metal-binding</keyword>